<organism evidence="1 2">
    <name type="scientific">Chondromyces apiculatus DSM 436</name>
    <dbReference type="NCBI Taxonomy" id="1192034"/>
    <lineage>
        <taxon>Bacteria</taxon>
        <taxon>Pseudomonadati</taxon>
        <taxon>Myxococcota</taxon>
        <taxon>Polyangia</taxon>
        <taxon>Polyangiales</taxon>
        <taxon>Polyangiaceae</taxon>
        <taxon>Chondromyces</taxon>
    </lineage>
</organism>
<dbReference type="AlphaFoldDB" id="A0A017TFT3"/>
<dbReference type="STRING" id="1192034.CAP_6814"/>
<protein>
    <submittedName>
        <fullName evidence="1">Uncharacterized protein</fullName>
    </submittedName>
</protein>
<gene>
    <name evidence="1" type="ORF">CAP_6814</name>
</gene>
<dbReference type="EMBL" id="ASRX01000006">
    <property type="protein sequence ID" value="EYF07792.1"/>
    <property type="molecule type" value="Genomic_DNA"/>
</dbReference>
<proteinExistence type="predicted"/>
<accession>A0A017TFT3</accession>
<evidence type="ECO:0000313" key="2">
    <source>
        <dbReference type="Proteomes" id="UP000019678"/>
    </source>
</evidence>
<reference evidence="1 2" key="1">
    <citation type="submission" date="2013-05" db="EMBL/GenBank/DDBJ databases">
        <title>Genome assembly of Chondromyces apiculatus DSM 436.</title>
        <authorList>
            <person name="Sharma G."/>
            <person name="Khatri I."/>
            <person name="Kaur C."/>
            <person name="Mayilraj S."/>
            <person name="Subramanian S."/>
        </authorList>
    </citation>
    <scope>NUCLEOTIDE SEQUENCE [LARGE SCALE GENOMIC DNA]</scope>
    <source>
        <strain evidence="1 2">DSM 436</strain>
    </source>
</reference>
<sequence length="291" mass="30378">MTIRATHAKGGRGGGDDGILPAMTLPAALLSAVERHGCFSGCYRSDSEVLACIDPTRPLEPVVSVACTDCLTFHPGALATLLPLGMTGNALAAALTAHVRSLRSYRWAAGGYHTKGGGFWLSAAYYGDGLFLVDASRNRSSRTDVEVLAEAFKLGVLQPEDPRMVDPTLYTSELAYVDMHAPIANIHTKQDLLASPQRSATPRQSHHRVSIVEFVPLVPAAPLAAAAAAPAAALPAAPAAMLTASTLLPPASPSRSSAPPRALAAGEICPRCGAEVQERPLFTGTYLGCRC</sequence>
<comment type="caution">
    <text evidence="1">The sequence shown here is derived from an EMBL/GenBank/DDBJ whole genome shotgun (WGS) entry which is preliminary data.</text>
</comment>
<evidence type="ECO:0000313" key="1">
    <source>
        <dbReference type="EMBL" id="EYF07792.1"/>
    </source>
</evidence>
<dbReference type="Proteomes" id="UP000019678">
    <property type="component" value="Unassembled WGS sequence"/>
</dbReference>
<name>A0A017TFT3_9BACT</name>
<keyword evidence="2" id="KW-1185">Reference proteome</keyword>